<dbReference type="GO" id="GO:0007234">
    <property type="term" value="P:osmosensory signaling via phosphorelay pathway"/>
    <property type="evidence" value="ECO:0007669"/>
    <property type="project" value="TreeGrafter"/>
</dbReference>
<dbReference type="Gene3D" id="1.10.287.130">
    <property type="match status" value="1"/>
</dbReference>
<keyword evidence="4" id="KW-0547">Nucleotide-binding</keyword>
<dbReference type="AlphaFoldDB" id="A0A2T6C3C3"/>
<keyword evidence="9" id="KW-1133">Transmembrane helix</keyword>
<dbReference type="InterPro" id="IPR004358">
    <property type="entry name" value="Sig_transdc_His_kin-like_C"/>
</dbReference>
<gene>
    <name evidence="11" type="ORF">C8N46_102147</name>
</gene>
<keyword evidence="6" id="KW-0067">ATP-binding</keyword>
<dbReference type="InterPro" id="IPR003594">
    <property type="entry name" value="HATPase_dom"/>
</dbReference>
<evidence type="ECO:0000313" key="11">
    <source>
        <dbReference type="EMBL" id="PTX62747.1"/>
    </source>
</evidence>
<evidence type="ECO:0000256" key="1">
    <source>
        <dbReference type="ARBA" id="ARBA00000085"/>
    </source>
</evidence>
<dbReference type="PANTHER" id="PTHR42878">
    <property type="entry name" value="TWO-COMPONENT HISTIDINE KINASE"/>
    <property type="match status" value="1"/>
</dbReference>
<keyword evidence="3" id="KW-0808">Transferase</keyword>
<dbReference type="GO" id="GO:0000155">
    <property type="term" value="F:phosphorelay sensor kinase activity"/>
    <property type="evidence" value="ECO:0007669"/>
    <property type="project" value="InterPro"/>
</dbReference>
<dbReference type="PROSITE" id="PS50109">
    <property type="entry name" value="HIS_KIN"/>
    <property type="match status" value="1"/>
</dbReference>
<dbReference type="GO" id="GO:0030295">
    <property type="term" value="F:protein kinase activator activity"/>
    <property type="evidence" value="ECO:0007669"/>
    <property type="project" value="TreeGrafter"/>
</dbReference>
<dbReference type="OrthoDB" id="9781208at2"/>
<sequence>MYCKSKINFFYVIFFLTSLTFSQNVSVYDKLINSIEEKTATLKKDADFQKVVTFLAASEWDSTLVYSSKILNTDTNNQKLNDYIFFFRGFSFFNKKLYNDAENALLKISNTFDFLPNTLSKLGSIALEKSDFKKALSYYLKVEELAKTQNVLVRMDRVKHNIGLCYLHLQKFPNAEKYLKESRTLHEKGKDTIQLIGCYGDLATLYYDQYKDDQAIPLFQKAYDLAKTTNDFDAKAKTTKNMAVVEENRKDYLKALQYRKEYEQWKDSVNDQNKIYAVAQEEKKTAVEKKEKEVAILKADNKVKDAQGKMYLYSAIILFVMFGVSFYFYREKVKRNKIIHQQKEDLDELNATKDKLFSIVSHDLRSSVHAIKTSNKKLISKLETEKSTEVNSLLQNNSSIVNSAYTLLDNLLNWALLQTKQTHFEITTLRLHTIVEHVAYNYKAILADKEISFKNTVAKSEFVLADSESLKIVLRNLLDNAIKFSNEGDAITIYTKNNDTEFCQLIVEDTGIGMSETTRLALLEDTSLLAKKQHENSIGTGLGMQLCKSMIKKNNGTFTIESELGKGTKIILSLPKKPT</sequence>
<dbReference type="InterPro" id="IPR036890">
    <property type="entry name" value="HATPase_C_sf"/>
</dbReference>
<dbReference type="GO" id="GO:0005524">
    <property type="term" value="F:ATP binding"/>
    <property type="evidence" value="ECO:0007669"/>
    <property type="project" value="UniProtKB-KW"/>
</dbReference>
<dbReference type="EC" id="2.7.13.3" evidence="2"/>
<keyword evidence="12" id="KW-1185">Reference proteome</keyword>
<dbReference type="Pfam" id="PF02518">
    <property type="entry name" value="HATPase_c"/>
    <property type="match status" value="1"/>
</dbReference>
<protein>
    <recommendedName>
        <fullName evidence="2">histidine kinase</fullName>
        <ecNumber evidence="2">2.7.13.3</ecNumber>
    </recommendedName>
</protein>
<dbReference type="SUPFAM" id="SSF47384">
    <property type="entry name" value="Homodimeric domain of signal transducing histidine kinase"/>
    <property type="match status" value="1"/>
</dbReference>
<dbReference type="SMART" id="SM00028">
    <property type="entry name" value="TPR"/>
    <property type="match status" value="3"/>
</dbReference>
<dbReference type="PRINTS" id="PR00344">
    <property type="entry name" value="BCTRLSENSOR"/>
</dbReference>
<feature type="transmembrane region" description="Helical" evidence="9">
    <location>
        <begin position="310"/>
        <end position="329"/>
    </location>
</feature>
<name>A0A2T6C3C3_9FLAO</name>
<keyword evidence="8" id="KW-0802">TPR repeat</keyword>
<organism evidence="11 12">
    <name type="scientific">Kordia periserrulae</name>
    <dbReference type="NCBI Taxonomy" id="701523"/>
    <lineage>
        <taxon>Bacteria</taxon>
        <taxon>Pseudomonadati</taxon>
        <taxon>Bacteroidota</taxon>
        <taxon>Flavobacteriia</taxon>
        <taxon>Flavobacteriales</taxon>
        <taxon>Flavobacteriaceae</taxon>
        <taxon>Kordia</taxon>
    </lineage>
</organism>
<feature type="repeat" description="TPR" evidence="8">
    <location>
        <begin position="116"/>
        <end position="149"/>
    </location>
</feature>
<dbReference type="Gene3D" id="3.30.565.10">
    <property type="entry name" value="Histidine kinase-like ATPase, C-terminal domain"/>
    <property type="match status" value="1"/>
</dbReference>
<dbReference type="InterPro" id="IPR019734">
    <property type="entry name" value="TPR_rpt"/>
</dbReference>
<evidence type="ECO:0000256" key="5">
    <source>
        <dbReference type="ARBA" id="ARBA00022777"/>
    </source>
</evidence>
<reference evidence="11 12" key="1">
    <citation type="submission" date="2018-04" db="EMBL/GenBank/DDBJ databases">
        <title>Genomic Encyclopedia of Archaeal and Bacterial Type Strains, Phase II (KMG-II): from individual species to whole genera.</title>
        <authorList>
            <person name="Goeker M."/>
        </authorList>
    </citation>
    <scope>NUCLEOTIDE SEQUENCE [LARGE SCALE GENOMIC DNA]</scope>
    <source>
        <strain evidence="11 12">DSM 25731</strain>
    </source>
</reference>
<accession>A0A2T6C3C3</accession>
<feature type="domain" description="Histidine kinase" evidence="10">
    <location>
        <begin position="359"/>
        <end position="578"/>
    </location>
</feature>
<keyword evidence="9" id="KW-0472">Membrane</keyword>
<dbReference type="Proteomes" id="UP000244090">
    <property type="component" value="Unassembled WGS sequence"/>
</dbReference>
<evidence type="ECO:0000256" key="2">
    <source>
        <dbReference type="ARBA" id="ARBA00012438"/>
    </source>
</evidence>
<evidence type="ECO:0000313" key="12">
    <source>
        <dbReference type="Proteomes" id="UP000244090"/>
    </source>
</evidence>
<dbReference type="SMART" id="SM00387">
    <property type="entry name" value="HATPase_c"/>
    <property type="match status" value="1"/>
</dbReference>
<dbReference type="SUPFAM" id="SSF48452">
    <property type="entry name" value="TPR-like"/>
    <property type="match status" value="1"/>
</dbReference>
<keyword evidence="7" id="KW-0902">Two-component regulatory system</keyword>
<proteinExistence type="predicted"/>
<dbReference type="SUPFAM" id="SSF55874">
    <property type="entry name" value="ATPase domain of HSP90 chaperone/DNA topoisomerase II/histidine kinase"/>
    <property type="match status" value="1"/>
</dbReference>
<keyword evidence="9" id="KW-0812">Transmembrane</keyword>
<evidence type="ECO:0000259" key="10">
    <source>
        <dbReference type="PROSITE" id="PS50109"/>
    </source>
</evidence>
<dbReference type="Gene3D" id="1.25.40.10">
    <property type="entry name" value="Tetratricopeptide repeat domain"/>
    <property type="match status" value="1"/>
</dbReference>
<dbReference type="EMBL" id="QBKT01000002">
    <property type="protein sequence ID" value="PTX62747.1"/>
    <property type="molecule type" value="Genomic_DNA"/>
</dbReference>
<comment type="caution">
    <text evidence="11">The sequence shown here is derived from an EMBL/GenBank/DDBJ whole genome shotgun (WGS) entry which is preliminary data.</text>
</comment>
<evidence type="ECO:0000256" key="6">
    <source>
        <dbReference type="ARBA" id="ARBA00022840"/>
    </source>
</evidence>
<evidence type="ECO:0000256" key="3">
    <source>
        <dbReference type="ARBA" id="ARBA00022679"/>
    </source>
</evidence>
<evidence type="ECO:0000256" key="4">
    <source>
        <dbReference type="ARBA" id="ARBA00022741"/>
    </source>
</evidence>
<dbReference type="InterPro" id="IPR050351">
    <property type="entry name" value="BphY/WalK/GraS-like"/>
</dbReference>
<evidence type="ECO:0000256" key="7">
    <source>
        <dbReference type="ARBA" id="ARBA00023012"/>
    </source>
</evidence>
<dbReference type="PANTHER" id="PTHR42878:SF7">
    <property type="entry name" value="SENSOR HISTIDINE KINASE GLRK"/>
    <property type="match status" value="1"/>
</dbReference>
<dbReference type="PROSITE" id="PS50005">
    <property type="entry name" value="TPR"/>
    <property type="match status" value="1"/>
</dbReference>
<dbReference type="Pfam" id="PF13424">
    <property type="entry name" value="TPR_12"/>
    <property type="match status" value="1"/>
</dbReference>
<comment type="catalytic activity">
    <reaction evidence="1">
        <text>ATP + protein L-histidine = ADP + protein N-phospho-L-histidine.</text>
        <dbReference type="EC" id="2.7.13.3"/>
    </reaction>
</comment>
<evidence type="ECO:0000256" key="9">
    <source>
        <dbReference type="SAM" id="Phobius"/>
    </source>
</evidence>
<dbReference type="InterPro" id="IPR005467">
    <property type="entry name" value="His_kinase_dom"/>
</dbReference>
<dbReference type="InterPro" id="IPR011990">
    <property type="entry name" value="TPR-like_helical_dom_sf"/>
</dbReference>
<dbReference type="InterPro" id="IPR036097">
    <property type="entry name" value="HisK_dim/P_sf"/>
</dbReference>
<dbReference type="GO" id="GO:0000156">
    <property type="term" value="F:phosphorelay response regulator activity"/>
    <property type="evidence" value="ECO:0007669"/>
    <property type="project" value="TreeGrafter"/>
</dbReference>
<keyword evidence="5" id="KW-0418">Kinase</keyword>
<evidence type="ECO:0000256" key="8">
    <source>
        <dbReference type="PROSITE-ProRule" id="PRU00339"/>
    </source>
</evidence>